<dbReference type="EC" id="5.1.3.13" evidence="3"/>
<feature type="site" description="Participates in a stacking interaction with the thymidine ring of dTDP-4-oxo-6-deoxyglucose" evidence="9">
    <location>
        <position position="141"/>
    </location>
</feature>
<gene>
    <name evidence="10" type="ORF">IPL58_03740</name>
</gene>
<dbReference type="Gene3D" id="2.60.120.10">
    <property type="entry name" value="Jelly Rolls"/>
    <property type="match status" value="1"/>
</dbReference>
<evidence type="ECO:0000313" key="11">
    <source>
        <dbReference type="Proteomes" id="UP000886689"/>
    </source>
</evidence>
<comment type="caution">
    <text evidence="10">The sequence shown here is derived from an EMBL/GenBank/DDBJ whole genome shotgun (WGS) entry which is preliminary data.</text>
</comment>
<dbReference type="InterPro" id="IPR011051">
    <property type="entry name" value="RmlC_Cupin_sf"/>
</dbReference>
<organism evidence="10 11">
    <name type="scientific">Candidatus Proximibacter danicus</name>
    <dbReference type="NCBI Taxonomy" id="2954365"/>
    <lineage>
        <taxon>Bacteria</taxon>
        <taxon>Pseudomonadati</taxon>
        <taxon>Pseudomonadota</taxon>
        <taxon>Betaproteobacteria</taxon>
        <taxon>Candidatus Proximibacter</taxon>
    </lineage>
</organism>
<dbReference type="GO" id="GO:0008830">
    <property type="term" value="F:dTDP-4-dehydrorhamnose 3,5-epimerase activity"/>
    <property type="evidence" value="ECO:0007669"/>
    <property type="project" value="UniProtKB-EC"/>
</dbReference>
<feature type="active site" description="Proton acceptor" evidence="8">
    <location>
        <position position="65"/>
    </location>
</feature>
<reference evidence="10" key="1">
    <citation type="submission" date="2020-10" db="EMBL/GenBank/DDBJ databases">
        <title>Connecting structure to function with the recovery of over 1000 high-quality activated sludge metagenome-assembled genomes encoding full-length rRNA genes using long-read sequencing.</title>
        <authorList>
            <person name="Singleton C.M."/>
            <person name="Petriglieri F."/>
            <person name="Kristensen J.M."/>
            <person name="Kirkegaard R.H."/>
            <person name="Michaelsen T.Y."/>
            <person name="Andersen M.H."/>
            <person name="Karst S.M."/>
            <person name="Dueholm M.S."/>
            <person name="Nielsen P.H."/>
            <person name="Albertsen M."/>
        </authorList>
    </citation>
    <scope>NUCLEOTIDE SEQUENCE</scope>
    <source>
        <strain evidence="10">Hirt_18-Q3-R61-65_BATAC.395</strain>
    </source>
</reference>
<name>A0A9D7PPH8_9PROT</name>
<dbReference type="Pfam" id="PF00908">
    <property type="entry name" value="dTDP_sugar_isom"/>
    <property type="match status" value="1"/>
</dbReference>
<protein>
    <recommendedName>
        <fullName evidence="4">dTDP-4-dehydrorhamnose 3,5-epimerase</fullName>
        <ecNumber evidence="3">5.1.3.13</ecNumber>
    </recommendedName>
    <alternativeName>
        <fullName evidence="6">Thymidine diphospho-4-keto-rhamnose 3,5-epimerase</fullName>
    </alternativeName>
    <alternativeName>
        <fullName evidence="5">dTDP-4-keto-6-deoxyglucose 3,5-epimerase</fullName>
    </alternativeName>
    <alternativeName>
        <fullName evidence="7">dTDP-6-deoxy-D-xylo-4-hexulose 3,5-epimerase</fullName>
    </alternativeName>
</protein>
<dbReference type="AlphaFoldDB" id="A0A9D7PPH8"/>
<dbReference type="GO" id="GO:0019305">
    <property type="term" value="P:dTDP-rhamnose biosynthetic process"/>
    <property type="evidence" value="ECO:0007669"/>
    <property type="project" value="TreeGrafter"/>
</dbReference>
<dbReference type="InterPro" id="IPR014710">
    <property type="entry name" value="RmlC-like_jellyroll"/>
</dbReference>
<evidence type="ECO:0000256" key="4">
    <source>
        <dbReference type="ARBA" id="ARBA00019595"/>
    </source>
</evidence>
<dbReference type="PANTHER" id="PTHR21047">
    <property type="entry name" value="DTDP-6-DEOXY-D-GLUCOSE-3,5 EPIMERASE"/>
    <property type="match status" value="1"/>
</dbReference>
<accession>A0A9D7PPH8</accession>
<comment type="catalytic activity">
    <reaction evidence="1">
        <text>dTDP-4-dehydro-6-deoxy-alpha-D-glucose = dTDP-4-dehydro-beta-L-rhamnose</text>
        <dbReference type="Rhea" id="RHEA:16969"/>
        <dbReference type="ChEBI" id="CHEBI:57649"/>
        <dbReference type="ChEBI" id="CHEBI:62830"/>
        <dbReference type="EC" id="5.1.3.13"/>
    </reaction>
</comment>
<evidence type="ECO:0000256" key="2">
    <source>
        <dbReference type="ARBA" id="ARBA00001997"/>
    </source>
</evidence>
<evidence type="ECO:0000313" key="10">
    <source>
        <dbReference type="EMBL" id="MBK8523301.1"/>
    </source>
</evidence>
<dbReference type="EMBL" id="JADJUC010000003">
    <property type="protein sequence ID" value="MBK8523301.1"/>
    <property type="molecule type" value="Genomic_DNA"/>
</dbReference>
<dbReference type="PANTHER" id="PTHR21047:SF2">
    <property type="entry name" value="THYMIDINE DIPHOSPHO-4-KETO-RHAMNOSE 3,5-EPIMERASE"/>
    <property type="match status" value="1"/>
</dbReference>
<evidence type="ECO:0000256" key="6">
    <source>
        <dbReference type="ARBA" id="ARBA00031424"/>
    </source>
</evidence>
<dbReference type="GO" id="GO:0005829">
    <property type="term" value="C:cytosol"/>
    <property type="evidence" value="ECO:0007669"/>
    <property type="project" value="TreeGrafter"/>
</dbReference>
<dbReference type="GO" id="GO:0000271">
    <property type="term" value="P:polysaccharide biosynthetic process"/>
    <property type="evidence" value="ECO:0007669"/>
    <property type="project" value="TreeGrafter"/>
</dbReference>
<evidence type="ECO:0000256" key="3">
    <source>
        <dbReference type="ARBA" id="ARBA00012098"/>
    </source>
</evidence>
<sequence>MSRFRFLGTPLAGLQCVDRLRLEDPRGFLSRLFCAEEFAAAGFALSVAQINHTLTRREGAVRGMHYQLPPFAEMKLVTCVRGRVFDVAVDLRAGSPTFLHWHGEILSPENGRALAIPQGFAHGFQALDDDCELVYLHSAPYRPEAERAVNALDARLAIDWPLPVAEMSERDRSHAMLSENFTGITL</sequence>
<dbReference type="Proteomes" id="UP000886689">
    <property type="component" value="Unassembled WGS sequence"/>
</dbReference>
<evidence type="ECO:0000256" key="1">
    <source>
        <dbReference type="ARBA" id="ARBA00001298"/>
    </source>
</evidence>
<dbReference type="InterPro" id="IPR000888">
    <property type="entry name" value="RmlC-like"/>
</dbReference>
<proteinExistence type="predicted"/>
<evidence type="ECO:0000256" key="5">
    <source>
        <dbReference type="ARBA" id="ARBA00029758"/>
    </source>
</evidence>
<evidence type="ECO:0000256" key="8">
    <source>
        <dbReference type="PIRSR" id="PIRSR600888-1"/>
    </source>
</evidence>
<comment type="function">
    <text evidence="2">Catalyzes the epimerization of the C3' and C5'positions of dTDP-6-deoxy-D-xylo-4-hexulose, forming dTDP-6-deoxy-L-lyxo-4-hexulose.</text>
</comment>
<dbReference type="CDD" id="cd00438">
    <property type="entry name" value="cupin_RmlC"/>
    <property type="match status" value="1"/>
</dbReference>
<evidence type="ECO:0000256" key="9">
    <source>
        <dbReference type="PIRSR" id="PIRSR600888-3"/>
    </source>
</evidence>
<feature type="active site" description="Proton donor" evidence="8">
    <location>
        <position position="135"/>
    </location>
</feature>
<evidence type="ECO:0000256" key="7">
    <source>
        <dbReference type="ARBA" id="ARBA00033311"/>
    </source>
</evidence>
<dbReference type="SUPFAM" id="SSF51182">
    <property type="entry name" value="RmlC-like cupins"/>
    <property type="match status" value="1"/>
</dbReference>